<comment type="similarity">
    <text evidence="1">Belongs to the PEP-utilizing enzyme family.</text>
</comment>
<sequence>AMDSIYFNGFSDTGTGLVLRIARRHNNIVEIWFLIDIPGIGSLQLAQHPDSMVCNNLNEGYNALGLEIKPVEAMKIWKITYNGLCRWKAYTAPFDFDTELHPMLLADSIARENWSREFFDKLKLTHQTHYEQWGQIEGKIYIEGHDEHYVMLRGLRDHTYGVRGWQYFHRYAVQMGYMEDGSTFHVGVVSFPDTTSYLGIGYIFKPNGCKILVSSIDMPIAELGEDGNPPRQYKLSFVAGGTVYYLRTEVYNSAVFYCGLEWDAVVHERMCHFTLNGVKGWGISEFQYRYRDGCPVTRPAPLPTDQKRQYDEDKLVLPLASLDCQNSHAVGGKGSQLAVLSQLQRITSNKFSVPNGICVTMTAFEKHIQEFDKLQKLLEEIENVSHGLKKGDLEVACQICSGQFEIVEMTDIAKKCIQDELSEIFGLELENKLFAVRSSAVGEDTSEMSAAGQMRTELGVQGISEIFKAVCKCWASQYSYHAVQYRRQHGQPVRSSMAVVIQEMVTAQSAGVLFSRHPITGHPGQMVINANYGLGESVVSGSIEPDTITLACKNGDRFDILSKEIGSKEEQMLIADKGGVSSSKVTTDDARQCCLSDATVLQLANTAKLIENCYGNPRDIEWAIKDNHVYVLQARPITTLDMESDEDIMTEFDTPLAMKDEWITNANIGEMMPGAITPLTISVFVRTIEYVMQRLQIKFGLIPNTWPVHKALAVRYAHAFINLHMLGNISTERVSMSNKEMGDLSIFGRVVHDLTPKMLEDYNGREPFWRRHWNSLKYILYNILNRNRLDCLQRMADTITFKYANDNSSSLDLYQEITDKLPDYMQAWDISVDNTAPSGIYSGVLTGILASSHTGKHWNHDHFSDMATLLSDCKDVASAEVPIAMEAVTKGIVDCDKSDEFMAMGTEEAIKWLKSSDSGLAGKQFRIFLKDHGHRCIREAEMRLPSWHMDASTVIPIIQTMLKHPHGSNRKETTIEDAIGKLKSPVSFIGKYFLRWILPRARKAVGWRESGKSLAVKVSDHVKGAYWKLAELLTREGRIPDKDLLFFFTHQEIGVLIKTRNPSLVAKAIRRRRVLPTLMDMEFPEISVGLPQPLKDEENVHLAHSVQMSGMPVCHGVVKGTARVITKLEDAKQIQSGEILIVPYTDVGWTPYFPLIDGLVTELGGLLSHGETCGIIYNKLFKLVLLNYLTDWLKALDMSKYPDLTVGLLCIWSRMHHIKWGLTI</sequence>
<reference evidence="6" key="1">
    <citation type="submission" date="2025-08" db="UniProtKB">
        <authorList>
            <consortium name="RefSeq"/>
        </authorList>
    </citation>
    <scope>IDENTIFICATION</scope>
    <source>
        <tissue evidence="6">Testes</tissue>
    </source>
</reference>
<keyword evidence="5" id="KW-1185">Reference proteome</keyword>
<dbReference type="InterPro" id="IPR008279">
    <property type="entry name" value="PEP-util_enz_mobile_dom"/>
</dbReference>
<protein>
    <submittedName>
        <fullName evidence="6">Uncharacterized protein LOC100371684</fullName>
    </submittedName>
</protein>
<evidence type="ECO:0000313" key="6">
    <source>
        <dbReference type="RefSeq" id="XP_002738291.1"/>
    </source>
</evidence>
<proteinExistence type="inferred from homology"/>
<dbReference type="Gene3D" id="3.50.30.10">
    <property type="entry name" value="Phosphohistidine domain"/>
    <property type="match status" value="1"/>
</dbReference>
<dbReference type="SUPFAM" id="SSF56059">
    <property type="entry name" value="Glutathione synthetase ATP-binding domain-like"/>
    <property type="match status" value="1"/>
</dbReference>
<dbReference type="InterPro" id="IPR055492">
    <property type="entry name" value="DUF7064"/>
</dbReference>
<evidence type="ECO:0000313" key="5">
    <source>
        <dbReference type="Proteomes" id="UP000694865"/>
    </source>
</evidence>
<dbReference type="Pfam" id="PF23212">
    <property type="entry name" value="DUF7064"/>
    <property type="match status" value="1"/>
</dbReference>
<dbReference type="InterPro" id="IPR013815">
    <property type="entry name" value="ATP_grasp_subdomain_1"/>
</dbReference>
<evidence type="ECO:0000256" key="1">
    <source>
        <dbReference type="ARBA" id="ARBA00007837"/>
    </source>
</evidence>
<feature type="non-terminal residue" evidence="6">
    <location>
        <position position="1"/>
    </location>
</feature>
<dbReference type="PANTHER" id="PTHR43615:SF1">
    <property type="entry name" value="PPDK_N DOMAIN-CONTAINING PROTEIN"/>
    <property type="match status" value="1"/>
</dbReference>
<organism evidence="5 6">
    <name type="scientific">Saccoglossus kowalevskii</name>
    <name type="common">Acorn worm</name>
    <dbReference type="NCBI Taxonomy" id="10224"/>
    <lineage>
        <taxon>Eukaryota</taxon>
        <taxon>Metazoa</taxon>
        <taxon>Hemichordata</taxon>
        <taxon>Enteropneusta</taxon>
        <taxon>Harrimaniidae</taxon>
        <taxon>Saccoglossus</taxon>
    </lineage>
</organism>
<dbReference type="InterPro" id="IPR036637">
    <property type="entry name" value="Phosphohistidine_dom_sf"/>
</dbReference>
<gene>
    <name evidence="6" type="primary">LOC100371684</name>
</gene>
<dbReference type="Proteomes" id="UP000694865">
    <property type="component" value="Unplaced"/>
</dbReference>
<evidence type="ECO:0000259" key="3">
    <source>
        <dbReference type="Pfam" id="PF01326"/>
    </source>
</evidence>
<dbReference type="GeneID" id="100371684"/>
<dbReference type="Pfam" id="PF01326">
    <property type="entry name" value="PPDK_N"/>
    <property type="match status" value="1"/>
</dbReference>
<feature type="domain" description="DUF7064" evidence="4">
    <location>
        <begin position="165"/>
        <end position="286"/>
    </location>
</feature>
<dbReference type="SUPFAM" id="SSF52009">
    <property type="entry name" value="Phosphohistidine domain"/>
    <property type="match status" value="1"/>
</dbReference>
<dbReference type="Gene3D" id="3.30.470.20">
    <property type="entry name" value="ATP-grasp fold, B domain"/>
    <property type="match status" value="1"/>
</dbReference>
<dbReference type="PANTHER" id="PTHR43615">
    <property type="entry name" value="PHOSPHOENOLPYRUVATE SYNTHASE-RELATED"/>
    <property type="match status" value="1"/>
</dbReference>
<accession>A0ABM0GVL3</accession>
<dbReference type="RefSeq" id="XP_002738291.1">
    <property type="nucleotide sequence ID" value="XM_002738245.1"/>
</dbReference>
<feature type="domain" description="PEP-utilising enzyme mobile" evidence="2">
    <location>
        <begin position="1134"/>
        <end position="1170"/>
    </location>
</feature>
<dbReference type="Pfam" id="PF00391">
    <property type="entry name" value="PEP-utilizers"/>
    <property type="match status" value="1"/>
</dbReference>
<evidence type="ECO:0000259" key="4">
    <source>
        <dbReference type="Pfam" id="PF23212"/>
    </source>
</evidence>
<dbReference type="InterPro" id="IPR002192">
    <property type="entry name" value="PPDK_AMP/ATP-bd"/>
</dbReference>
<name>A0ABM0GVL3_SACKO</name>
<dbReference type="Gene3D" id="3.30.1490.20">
    <property type="entry name" value="ATP-grasp fold, A domain"/>
    <property type="match status" value="1"/>
</dbReference>
<dbReference type="InterPro" id="IPR051549">
    <property type="entry name" value="PEP_Utilizing_Enz"/>
</dbReference>
<evidence type="ECO:0000259" key="2">
    <source>
        <dbReference type="Pfam" id="PF00391"/>
    </source>
</evidence>
<feature type="domain" description="Pyruvate phosphate dikinase AMP/ATP-binding" evidence="3">
    <location>
        <begin position="329"/>
        <end position="652"/>
    </location>
</feature>